<keyword evidence="5 6" id="KW-0472">Membrane</keyword>
<keyword evidence="3 6" id="KW-0812">Transmembrane</keyword>
<dbReference type="PANTHER" id="PTHR30294">
    <property type="entry name" value="MEMBRANE COMPONENT OF ABC TRANSPORTER YHHJ-RELATED"/>
    <property type="match status" value="1"/>
</dbReference>
<dbReference type="InterPro" id="IPR013525">
    <property type="entry name" value="ABC2_TM"/>
</dbReference>
<feature type="domain" description="ABC-2 type transporter transmembrane" evidence="7">
    <location>
        <begin position="20"/>
        <end position="356"/>
    </location>
</feature>
<evidence type="ECO:0000259" key="7">
    <source>
        <dbReference type="Pfam" id="PF12698"/>
    </source>
</evidence>
<evidence type="ECO:0000256" key="1">
    <source>
        <dbReference type="ARBA" id="ARBA00004651"/>
    </source>
</evidence>
<dbReference type="Proteomes" id="UP000095662">
    <property type="component" value="Unassembled WGS sequence"/>
</dbReference>
<feature type="transmembrane region" description="Helical" evidence="6">
    <location>
        <begin position="336"/>
        <end position="358"/>
    </location>
</feature>
<gene>
    <name evidence="8" type="ORF">ERS852540_00712</name>
</gene>
<organism evidence="8 9">
    <name type="scientific">[Eubacterium] siraeum</name>
    <dbReference type="NCBI Taxonomy" id="39492"/>
    <lineage>
        <taxon>Bacteria</taxon>
        <taxon>Bacillati</taxon>
        <taxon>Bacillota</taxon>
        <taxon>Clostridia</taxon>
        <taxon>Eubacteriales</taxon>
        <taxon>Oscillospiraceae</taxon>
        <taxon>Oscillospiraceae incertae sedis</taxon>
    </lineage>
</organism>
<accession>A0A174Z879</accession>
<dbReference type="GO" id="GO:0005886">
    <property type="term" value="C:plasma membrane"/>
    <property type="evidence" value="ECO:0007669"/>
    <property type="project" value="UniProtKB-SubCell"/>
</dbReference>
<evidence type="ECO:0000256" key="2">
    <source>
        <dbReference type="ARBA" id="ARBA00022475"/>
    </source>
</evidence>
<evidence type="ECO:0000256" key="3">
    <source>
        <dbReference type="ARBA" id="ARBA00022692"/>
    </source>
</evidence>
<feature type="transmembrane region" description="Helical" evidence="6">
    <location>
        <begin position="173"/>
        <end position="196"/>
    </location>
</feature>
<evidence type="ECO:0000313" key="8">
    <source>
        <dbReference type="EMBL" id="CUQ83565.1"/>
    </source>
</evidence>
<reference evidence="8 9" key="1">
    <citation type="submission" date="2015-09" db="EMBL/GenBank/DDBJ databases">
        <authorList>
            <consortium name="Pathogen Informatics"/>
        </authorList>
    </citation>
    <scope>NUCLEOTIDE SEQUENCE [LARGE SCALE GENOMIC DNA]</scope>
    <source>
        <strain evidence="8 9">2789STDY5834928</strain>
    </source>
</reference>
<dbReference type="STRING" id="39492.ERS852540_00712"/>
<feature type="transmembrane region" description="Helical" evidence="6">
    <location>
        <begin position="12"/>
        <end position="33"/>
    </location>
</feature>
<dbReference type="EMBL" id="CZBY01000004">
    <property type="protein sequence ID" value="CUQ83565.1"/>
    <property type="molecule type" value="Genomic_DNA"/>
</dbReference>
<feature type="transmembrane region" description="Helical" evidence="6">
    <location>
        <begin position="217"/>
        <end position="244"/>
    </location>
</feature>
<evidence type="ECO:0000256" key="5">
    <source>
        <dbReference type="ARBA" id="ARBA00023136"/>
    </source>
</evidence>
<keyword evidence="4 6" id="KW-1133">Transmembrane helix</keyword>
<feature type="transmembrane region" description="Helical" evidence="6">
    <location>
        <begin position="256"/>
        <end position="280"/>
    </location>
</feature>
<name>A0A174Z879_9FIRM</name>
<feature type="transmembrane region" description="Helical" evidence="6">
    <location>
        <begin position="287"/>
        <end position="307"/>
    </location>
</feature>
<comment type="subcellular location">
    <subcellularLocation>
        <location evidence="1">Cell membrane</location>
        <topology evidence="1">Multi-pass membrane protein</topology>
    </subcellularLocation>
</comment>
<protein>
    <submittedName>
        <fullName evidence="8">ABC-type transport system involved in multi-copper enzyme maturation, permease component</fullName>
    </submittedName>
</protein>
<dbReference type="GO" id="GO:0140359">
    <property type="term" value="F:ABC-type transporter activity"/>
    <property type="evidence" value="ECO:0007669"/>
    <property type="project" value="InterPro"/>
</dbReference>
<evidence type="ECO:0000256" key="6">
    <source>
        <dbReference type="SAM" id="Phobius"/>
    </source>
</evidence>
<evidence type="ECO:0000313" key="9">
    <source>
        <dbReference type="Proteomes" id="UP000095662"/>
    </source>
</evidence>
<dbReference type="PANTHER" id="PTHR30294:SF29">
    <property type="entry name" value="MULTIDRUG ABC TRANSPORTER PERMEASE YBHS-RELATED"/>
    <property type="match status" value="1"/>
</dbReference>
<evidence type="ECO:0000256" key="4">
    <source>
        <dbReference type="ARBA" id="ARBA00022989"/>
    </source>
</evidence>
<dbReference type="Pfam" id="PF12698">
    <property type="entry name" value="ABC2_membrane_3"/>
    <property type="match status" value="1"/>
</dbReference>
<keyword evidence="2" id="KW-1003">Cell membrane</keyword>
<sequence length="364" mass="39983">MLSLIIKQIREYFRSPANVFMGLFFPVLLVFFLGTMLQNLDIADYDIGEIKLQYNISQTDEQSGKAFAEFLSNISMIKAEKASDEKNALSLTDKGDIDAYIELKNGEILLYCGRNEIANRALGSVLNSFIAVSDTYYKIASTDPSLLMNTDADTEKSFVEQDGLGVTRSMMDYYAVSMAVMMIFMSHMIMGSTALKDEERIFTLQRLYLSPVGKVKLFFGKLIGTLPSAVIGNAVIMLFSVFVFGAKYCDSFVGNLILFLLLSCCSLATIAVGMLIGVLIKIPAESIVIPLTWALLFFSGSFSKQVFVEGFSDKLPPYIVQQAAFRLTLYGESDSALAVIAVCLAVTVAVSLIGAAIFRVKKSI</sequence>
<dbReference type="OrthoDB" id="1864035at2"/>
<proteinExistence type="predicted"/>
<dbReference type="AlphaFoldDB" id="A0A174Z879"/>
<dbReference type="InterPro" id="IPR051449">
    <property type="entry name" value="ABC-2_transporter_component"/>
</dbReference>